<proteinExistence type="predicted"/>
<dbReference type="Proteomes" id="UP000051863">
    <property type="component" value="Unassembled WGS sequence"/>
</dbReference>
<protein>
    <recommendedName>
        <fullName evidence="4">Polysaccharide biosynthesis protein GumN</fullName>
    </recommendedName>
</protein>
<feature type="signal peptide" evidence="1">
    <location>
        <begin position="1"/>
        <end position="23"/>
    </location>
</feature>
<evidence type="ECO:0000313" key="2">
    <source>
        <dbReference type="EMBL" id="KRG67056.1"/>
    </source>
</evidence>
<keyword evidence="3" id="KW-1185">Reference proteome</keyword>
<organism evidence="2 3">
    <name type="scientific">Stenotrophomonas terrae</name>
    <dbReference type="NCBI Taxonomy" id="405446"/>
    <lineage>
        <taxon>Bacteria</taxon>
        <taxon>Pseudomonadati</taxon>
        <taxon>Pseudomonadota</taxon>
        <taxon>Gammaproteobacteria</taxon>
        <taxon>Lysobacterales</taxon>
        <taxon>Lysobacteraceae</taxon>
        <taxon>Stenotrophomonas</taxon>
    </lineage>
</organism>
<name>A0A0R0CD18_9GAMM</name>
<dbReference type="PATRIC" id="fig|405446.3.peg.1766"/>
<gene>
    <name evidence="2" type="ORF">ABB27_11340</name>
</gene>
<evidence type="ECO:0000313" key="3">
    <source>
        <dbReference type="Proteomes" id="UP000051863"/>
    </source>
</evidence>
<dbReference type="AlphaFoldDB" id="A0A0R0CD18"/>
<evidence type="ECO:0000256" key="1">
    <source>
        <dbReference type="SAM" id="SignalP"/>
    </source>
</evidence>
<reference evidence="2 3" key="1">
    <citation type="submission" date="2015-05" db="EMBL/GenBank/DDBJ databases">
        <title>Genome sequencing and analysis of members of genus Stenotrophomonas.</title>
        <authorList>
            <person name="Patil P.P."/>
            <person name="Midha S."/>
            <person name="Patil P.B."/>
        </authorList>
    </citation>
    <scope>NUCLEOTIDE SEQUENCE [LARGE SCALE GENOMIC DNA]</scope>
    <source>
        <strain evidence="2 3">DSM 18941</strain>
    </source>
</reference>
<evidence type="ECO:0008006" key="4">
    <source>
        <dbReference type="Google" id="ProtNLM"/>
    </source>
</evidence>
<dbReference type="InterPro" id="IPR043749">
    <property type="entry name" value="DUF5694"/>
</dbReference>
<accession>A0A0R0CD18</accession>
<dbReference type="EMBL" id="LDJJ01000036">
    <property type="protein sequence ID" value="KRG67056.1"/>
    <property type="molecule type" value="Genomic_DNA"/>
</dbReference>
<dbReference type="OrthoDB" id="69432at2"/>
<dbReference type="Pfam" id="PF18950">
    <property type="entry name" value="DUF5694"/>
    <property type="match status" value="1"/>
</dbReference>
<sequence length="358" mass="38977">MWGRGVLTGSMLALAMLAQTAQAQRFDPGAHKGPQQGVQNEVAVLGTMHLASLPETFDSSSLAPLIDRLAAWQPQAIAIEVVSGQQCDTMRRYPARYALTVNDYCPDLSAAAKATGLDVAAANAAADKMLAAWPAQPTPAQRRELAAKFLAGGEPESALVQWLRLPAAERRADASLNQELVAILEEQRSSRNETTLIAAQLAVRLGHERLWPTDDHSADRYGPNPKAYVAAIRKAWDNPASKRRAAMYSGLEAQLDTPENALAMYRRDNGPDVAPAAFESDYGATLEEPSPEGYGRMYVTAWETRNLRMAANIRDLMGASPGMRTLVLVGASHKAYLDAYLQQMHDVRIVDVQQTLLK</sequence>
<feature type="chain" id="PRO_5006393917" description="Polysaccharide biosynthesis protein GumN" evidence="1">
    <location>
        <begin position="24"/>
        <end position="358"/>
    </location>
</feature>
<comment type="caution">
    <text evidence="2">The sequence shown here is derived from an EMBL/GenBank/DDBJ whole genome shotgun (WGS) entry which is preliminary data.</text>
</comment>
<keyword evidence="1" id="KW-0732">Signal</keyword>